<keyword evidence="3" id="KW-1185">Reference proteome</keyword>
<organism evidence="2 3">
    <name type="scientific">Claviceps pusilla</name>
    <dbReference type="NCBI Taxonomy" id="123648"/>
    <lineage>
        <taxon>Eukaryota</taxon>
        <taxon>Fungi</taxon>
        <taxon>Dikarya</taxon>
        <taxon>Ascomycota</taxon>
        <taxon>Pezizomycotina</taxon>
        <taxon>Sordariomycetes</taxon>
        <taxon>Hypocreomycetidae</taxon>
        <taxon>Hypocreales</taxon>
        <taxon>Clavicipitaceae</taxon>
        <taxon>Claviceps</taxon>
    </lineage>
</organism>
<dbReference type="SUPFAM" id="SSF52317">
    <property type="entry name" value="Class I glutamine amidotransferase-like"/>
    <property type="match status" value="1"/>
</dbReference>
<dbReference type="PANTHER" id="PTHR42695:SF5">
    <property type="entry name" value="GLUTAMINE AMIDOTRANSFERASE YLR126C-RELATED"/>
    <property type="match status" value="1"/>
</dbReference>
<protein>
    <recommendedName>
        <fullName evidence="1">Glutamine amidotransferase domain-containing protein</fullName>
    </recommendedName>
</protein>
<dbReference type="CDD" id="cd01741">
    <property type="entry name" value="GATase1_1"/>
    <property type="match status" value="1"/>
</dbReference>
<dbReference type="OrthoDB" id="92161at2759"/>
<dbReference type="Proteomes" id="UP000748025">
    <property type="component" value="Unassembled WGS sequence"/>
</dbReference>
<dbReference type="EMBL" id="SRPW01000136">
    <property type="protein sequence ID" value="KAG6017462.1"/>
    <property type="molecule type" value="Genomic_DNA"/>
</dbReference>
<dbReference type="GO" id="GO:0005829">
    <property type="term" value="C:cytosol"/>
    <property type="evidence" value="ECO:0007669"/>
    <property type="project" value="TreeGrafter"/>
</dbReference>
<dbReference type="Gene3D" id="3.40.50.880">
    <property type="match status" value="1"/>
</dbReference>
<comment type="caution">
    <text evidence="2">The sequence shown here is derived from an EMBL/GenBank/DDBJ whole genome shotgun (WGS) entry which is preliminary data.</text>
</comment>
<reference evidence="2" key="1">
    <citation type="journal article" date="2020" name="bioRxiv">
        <title>Whole genome comparisons of ergot fungi reveals the divergence and evolution of species within the genus Claviceps are the result of varying mechanisms driving genome evolution and host range expansion.</title>
        <authorList>
            <person name="Wyka S.A."/>
            <person name="Mondo S.J."/>
            <person name="Liu M."/>
            <person name="Dettman J."/>
            <person name="Nalam V."/>
            <person name="Broders K.D."/>
        </authorList>
    </citation>
    <scope>NUCLEOTIDE SEQUENCE</scope>
    <source>
        <strain evidence="2">CCC 602</strain>
    </source>
</reference>
<dbReference type="InterPro" id="IPR029062">
    <property type="entry name" value="Class_I_gatase-like"/>
</dbReference>
<proteinExistence type="predicted"/>
<dbReference type="PROSITE" id="PS51273">
    <property type="entry name" value="GATASE_TYPE_1"/>
    <property type="match status" value="1"/>
</dbReference>
<evidence type="ECO:0000259" key="1">
    <source>
        <dbReference type="Pfam" id="PF00117"/>
    </source>
</evidence>
<dbReference type="AlphaFoldDB" id="A0A9P7NGC2"/>
<dbReference type="InterPro" id="IPR044992">
    <property type="entry name" value="ChyE-like"/>
</dbReference>
<accession>A0A9P7NGC2</accession>
<dbReference type="InterPro" id="IPR017926">
    <property type="entry name" value="GATASE"/>
</dbReference>
<dbReference type="GO" id="GO:0005634">
    <property type="term" value="C:nucleus"/>
    <property type="evidence" value="ECO:0007669"/>
    <property type="project" value="TreeGrafter"/>
</dbReference>
<dbReference type="PANTHER" id="PTHR42695">
    <property type="entry name" value="GLUTAMINE AMIDOTRANSFERASE YLR126C-RELATED"/>
    <property type="match status" value="1"/>
</dbReference>
<dbReference type="Pfam" id="PF00117">
    <property type="entry name" value="GATase"/>
    <property type="match status" value="1"/>
</dbReference>
<sequence>MTPSPPLRLAILECDTPQPKTAAKFTNYTGVFAALLNAAAAAESSSPPAPPLSSQVTISSYDIVNHPDTYPAVDAIDAVLLTGSRHTAFHNDPWILKLLDFTTRALQSGRVKVVGICFGHQIIGRALGAGVGQSDKGWEVAVTEVDLTDVGRQIFGLDKLRIHQMHRDIVHSSPPNATPLGSNPFCPVQAMYQPGRYLSVQGHPEFTEEIISEILVNRHNAGIFSRQVYEGAMARAPIPHDGVAVGRAILKFIREG</sequence>
<name>A0A9P7NGC2_9HYPO</name>
<evidence type="ECO:0000313" key="3">
    <source>
        <dbReference type="Proteomes" id="UP000748025"/>
    </source>
</evidence>
<evidence type="ECO:0000313" key="2">
    <source>
        <dbReference type="EMBL" id="KAG6017462.1"/>
    </source>
</evidence>
<feature type="domain" description="Glutamine amidotransferase" evidence="1">
    <location>
        <begin position="104"/>
        <end position="208"/>
    </location>
</feature>
<gene>
    <name evidence="2" type="ORF">E4U43_001147</name>
</gene>